<keyword evidence="5 7" id="KW-1015">Disulfide bond</keyword>
<dbReference type="GO" id="GO:0009897">
    <property type="term" value="C:external side of plasma membrane"/>
    <property type="evidence" value="ECO:0007669"/>
    <property type="project" value="TreeGrafter"/>
</dbReference>
<feature type="domain" description="SRCR" evidence="10">
    <location>
        <begin position="815"/>
        <end position="915"/>
    </location>
</feature>
<feature type="disulfide bond" evidence="7">
    <location>
        <begin position="1912"/>
        <end position="1922"/>
    </location>
</feature>
<feature type="disulfide bond" evidence="7">
    <location>
        <begin position="184"/>
        <end position="194"/>
    </location>
</feature>
<dbReference type="FunFam" id="3.10.250.10:FF:000009">
    <property type="entry name" value="WC1"/>
    <property type="match status" value="8"/>
</dbReference>
<keyword evidence="2" id="KW-0964">Secreted</keyword>
<protein>
    <recommendedName>
        <fullName evidence="10">SRCR domain-containing protein</fullName>
    </recommendedName>
</protein>
<feature type="disulfide bond" evidence="7">
    <location>
        <begin position="1394"/>
        <end position="1458"/>
    </location>
</feature>
<feature type="disulfide bond" evidence="7">
    <location>
        <begin position="515"/>
        <end position="579"/>
    </location>
</feature>
<feature type="domain" description="SRCR" evidence="10">
    <location>
        <begin position="1740"/>
        <end position="1840"/>
    </location>
</feature>
<feature type="disulfide bond" evidence="7">
    <location>
        <begin position="1568"/>
        <end position="1629"/>
    </location>
</feature>
<name>A0A6B0S956_9CETA</name>
<evidence type="ECO:0000256" key="2">
    <source>
        <dbReference type="ARBA" id="ARBA00022525"/>
    </source>
</evidence>
<feature type="domain" description="SRCR" evidence="10">
    <location>
        <begin position="9"/>
        <end position="112"/>
    </location>
</feature>
<evidence type="ECO:0000256" key="9">
    <source>
        <dbReference type="SAM" id="Phobius"/>
    </source>
</evidence>
<evidence type="ECO:0000256" key="4">
    <source>
        <dbReference type="ARBA" id="ARBA00022737"/>
    </source>
</evidence>
<feature type="region of interest" description="Disordered" evidence="8">
    <location>
        <begin position="2247"/>
        <end position="2323"/>
    </location>
</feature>
<feature type="domain" description="SRCR" evidence="10">
    <location>
        <begin position="490"/>
        <end position="590"/>
    </location>
</feature>
<feature type="domain" description="SRCR" evidence="10">
    <location>
        <begin position="593"/>
        <end position="693"/>
    </location>
</feature>
<dbReference type="FunFam" id="3.10.250.10:FF:000012">
    <property type="entry name" value="CD163 molecule like 1"/>
    <property type="match status" value="3"/>
</dbReference>
<dbReference type="Gene3D" id="3.10.250.10">
    <property type="entry name" value="SRCR-like domain"/>
    <property type="match status" value="19"/>
</dbReference>
<dbReference type="Pfam" id="PF00530">
    <property type="entry name" value="SRCR"/>
    <property type="match status" value="19"/>
</dbReference>
<feature type="domain" description="SRCR" evidence="10">
    <location>
        <begin position="315"/>
        <end position="415"/>
    </location>
</feature>
<feature type="domain" description="SRCR" evidence="10">
    <location>
        <begin position="1948"/>
        <end position="2046"/>
    </location>
</feature>
<keyword evidence="9" id="KW-0812">Transmembrane</keyword>
<reference evidence="11" key="1">
    <citation type="submission" date="2019-10" db="EMBL/GenBank/DDBJ databases">
        <title>The sequence and de novo assembly of the wild yak genome.</title>
        <authorList>
            <person name="Liu Y."/>
        </authorList>
    </citation>
    <scope>NUCLEOTIDE SEQUENCE [LARGE SCALE GENOMIC DNA]</scope>
    <source>
        <strain evidence="11">WY2019</strain>
    </source>
</reference>
<keyword evidence="4" id="KW-0677">Repeat</keyword>
<feature type="domain" description="SRCR" evidence="10">
    <location>
        <begin position="220"/>
        <end position="320"/>
    </location>
</feature>
<feature type="domain" description="SRCR" evidence="10">
    <location>
        <begin position="698"/>
        <end position="796"/>
    </location>
</feature>
<feature type="disulfide bond" evidence="7">
    <location>
        <begin position="1407"/>
        <end position="1468"/>
    </location>
</feature>
<feature type="disulfide bond" evidence="7">
    <location>
        <begin position="1226"/>
        <end position="1236"/>
    </location>
</feature>
<dbReference type="PANTHER" id="PTHR19331:SF468">
    <property type="entry name" value="SCAVENGER RECEPTOR CYSTEINE-RICH TYPE 1 PROTEIN M160"/>
    <property type="match status" value="1"/>
</dbReference>
<feature type="transmembrane region" description="Helical" evidence="9">
    <location>
        <begin position="2189"/>
        <end position="2212"/>
    </location>
</feature>
<feature type="disulfide bond" evidence="7">
    <location>
        <begin position="78"/>
        <end position="88"/>
    </location>
</feature>
<feature type="disulfide bond" evidence="7">
    <location>
        <begin position="1778"/>
        <end position="1839"/>
    </location>
</feature>
<feature type="disulfide bond" evidence="7">
    <location>
        <begin position="1809"/>
        <end position="1819"/>
    </location>
</feature>
<feature type="disulfide bond" evidence="7">
    <location>
        <begin position="559"/>
        <end position="569"/>
    </location>
</feature>
<feature type="disulfide bond" evidence="7">
    <location>
        <begin position="353"/>
        <end position="414"/>
    </location>
</feature>
<feature type="disulfide bond" evidence="7">
    <location>
        <begin position="1332"/>
        <end position="1342"/>
    </location>
</feature>
<feature type="disulfide bond" evidence="7">
    <location>
        <begin position="958"/>
        <end position="1022"/>
    </location>
</feature>
<feature type="disulfide bond" evidence="7">
    <location>
        <begin position="1673"/>
        <end position="1734"/>
    </location>
</feature>
<evidence type="ECO:0000256" key="7">
    <source>
        <dbReference type="PROSITE-ProRule" id="PRU00196"/>
    </source>
</evidence>
<feature type="disulfide bond" evidence="7">
    <location>
        <begin position="1555"/>
        <end position="1619"/>
    </location>
</feature>
<dbReference type="EMBL" id="VBQZ03000402">
    <property type="protein sequence ID" value="MXQ99278.1"/>
    <property type="molecule type" value="Genomic_DNA"/>
</dbReference>
<feature type="disulfide bond" evidence="7">
    <location>
        <begin position="2015"/>
        <end position="2025"/>
    </location>
</feature>
<dbReference type="SMART" id="SM00202">
    <property type="entry name" value="SR"/>
    <property type="match status" value="18"/>
</dbReference>
<feature type="disulfide bond" evidence="7">
    <location>
        <begin position="1881"/>
        <end position="1942"/>
    </location>
</feature>
<feature type="disulfide bond" evidence="7">
    <location>
        <begin position="884"/>
        <end position="894"/>
    </location>
</feature>
<feature type="disulfide bond" evidence="7">
    <location>
        <begin position="1704"/>
        <end position="1714"/>
    </location>
</feature>
<dbReference type="PANTHER" id="PTHR19331">
    <property type="entry name" value="SCAVENGER RECEPTOR DOMAIN-CONTAINING"/>
    <property type="match status" value="1"/>
</dbReference>
<sequence>MVGYQALELRLKDGAHHCEGRVEVKHQGEWGTVNDHNLIMEDASVVCRQLGCGAAIGFPGKAYFGPGLGPIWLSYTSCEGTESTVSDCEHSNIKDYRNDSYTHDRDAGVVCSGFVRLAGGDGPCSGRVEVYSGEAWTPVSDGNFTLPTAQVICAELGCGKAVSVLGHELFRESNGQVWAEEFRCEGEEPELWVCPRVPCPGGTCHHSGAAQVVCSAYSEVRLMTNGSSQCEGQVEMKISGRWRALCASHWSLANANVVCRQLGCGVAISTPRGPHLVEGGNQIQVLLQCNDSVSQPAGSAASEESAPYCSDSRQLRLVDGGGPCAGRVEILDQGTWGTICDDSWDLDDARVVCRQLGCGEALNAMGSAHFGAGSGPIWLDNLNCTGKESQVWRCPSRGWGRHDCRHKQDAGVICSGLRCTLSTEFLALRMVSEDQQCAGWLEVFYNGTWGSVCRSPMEDITVSVICRQLGCGDSGTLNSSIALREDSRQIRLVDGGGRCSGRVEILDQGSWGTICDDRWDLDDARVVCRQLGCGEALDATVSSFFGTGSGPIWLDEVNCRGEESQVWRCPTWGWQQHNCDHQEDAGVICSGFVRLAGGVGPCSGRVEVHSGEAWTPVSDGNFTLPTAQVICAELGCGKAVSVLGHVPFRESDRWVWAEEFRCEGEEPELWSCPRVPCPGGTCHHNGAAQVVCSVYTEVRLMKNGTSQCEGQVEMNISGHWRALCASHWSLANANVVCRQLGCGVAISTPNGAEGSDQLWKAQFHCSGAESFLWKCPVTALGVPDCSRGNTASVICSVGCSLCPVSSLSTLEFLALRMVSEDQQCAGWLEVFYNGTWGSVCRSPMEDITVSMICSQLGCGDSGSLNTSVGLREGSRPRWVDLIQCRKTDTSLWQCPSGPWKYSSCSPKEEAYISCAGDLWESQEGLLPSQTEKLRLRGGHSKCSGRVEVWHSGSWGTVCDDSWSLAEAEVVCQQLGCGQALEALRSVAFGPGNGSIWLDEVRCGGRESSLWDCAVEPWGQSDCKHEEDAGMRYSGTRTTSNSLPGIFSLPGILCLILGALLFLVLVILVTQLLRWRAERRAMEIQLLAEAVYEELDYLLTQKEGLGSPDQRTDVPAENYDDAEEVPVPGTPSPFQGNEEEVPPEKEDGVRSSQTVLELRLKDGAHRCEGRVEVKHQGEWGTVDDMEWTLKDASVVCRQLGCGAAIGFPGGAYFGPGLGPIWLLYTSCEGVESTVSDCRHSNIKDYRNDSYLHDWDAGVVCSGFVRLAGGDGPCSGRVEVHSGEAWIPVSDGNFTLPTAQVICAELGCGKAVSVLGHELFRESSARVWAEEFRCEGEEPELSVCPRVPCPGGTCDHSGAVQVVCSAYSEVRLMTNGSSQCEGQVEMNISGQWIALCASHWSLANANVVCRQLGCGVAISSPGGPHLVEGGDQILTARFHCSGAESFLWSCPVTALGGPDCSHGNTASVICSGNQTQVLPQCNDSMEEPAGSAASVESAPYCSGKGPTGQRPFSTLGSLPHCPISLSSDNRQLRLVGGAGPCAGRVEILDQGSWGTICDDGWDLDDAHVVCRQLGCGEARSATGSAHFGAGSGPIWLDDLNCTGKESHLWRCPSRGWGRHDCRHKQDAGVICSEFLALRMVSEDQQCVGWLEVFYNGTWGSVCHNPMEDITVSIICRQLGCGDSGTLNSSVGLREGSRPRWVDGIRCWKTDTSLWQCPSDPWNYTSCSPKEEAYISCAGSRQLRLVDGDSPCTGRVEILNQGSWGTICDYSWDLDDARVVCRQLGCGKALDATLSSSFGEGSGPIWLDNVKCTGNESHVWRCPSRGWGKHYCDHSQDAGVICSGFVHLAGGDGPCSGRVEVYSGEAWIPVSDGNFTLPTAQVICAELGCGKAVSVLGHVPFRESSARVWAEEFRCEGEEPELRVCPRVPCPGGTCYHSGAVQVVCSVYTDVRLVTNGSSQCEGQVEMNIFGQWRALCASHWSLANANVVCRQLGCGVAISTPNRAEGSDQLWKARFHCSGTESFLWKCPVTTLGVPDCSHGNTASVMCSGRRPKSCPTAAPCTDREKLRLRGGDSKCSGRVEVWHSGTWGTVCDDSWSLAEAEVVCQQLGCGQALEAVRSAAFGPGNGSIWLDEVRCGGRESSLWDCAAEPWGQSDCKHEEDAGVRCSDYLQPFFLFSLGTRTTSNSLPGIFSLPGILCLILGALLFLVLVILMTQLLRWRAERRALSSYEDALAEAVYEELDYLLTQKEGLGSPDQRTDVPDENYDEAEEVPVPGTPSASQGNEEEVPPEKENGVRSSQTGSSLNFSREAADPGQGEDSLWLLQGKKEDAGYDDVELSALGTSPVTFS</sequence>
<dbReference type="PROSITE" id="PS50287">
    <property type="entry name" value="SRCR_2"/>
    <property type="match status" value="19"/>
</dbReference>
<dbReference type="FunFam" id="3.10.250.10:FF:000004">
    <property type="entry name" value="Scavenger receptor cysteine-rich type 1 protein M130"/>
    <property type="match status" value="8"/>
</dbReference>
<dbReference type="SUPFAM" id="SSF56487">
    <property type="entry name" value="SRCR-like"/>
    <property type="match status" value="19"/>
</dbReference>
<feature type="disulfide bond" evidence="7">
    <location>
        <begin position="2090"/>
        <end position="2154"/>
    </location>
</feature>
<feature type="disulfide bond" evidence="7">
    <location>
        <begin position="384"/>
        <end position="394"/>
    </location>
</feature>
<feature type="disulfide bond" evidence="7">
    <location>
        <begin position="1765"/>
        <end position="1829"/>
    </location>
</feature>
<dbReference type="GO" id="GO:0005576">
    <property type="term" value="C:extracellular region"/>
    <property type="evidence" value="ECO:0007669"/>
    <property type="project" value="UniProtKB-SubCell"/>
</dbReference>
<feature type="domain" description="SRCR" evidence="10">
    <location>
        <begin position="1635"/>
        <end position="1735"/>
    </location>
</feature>
<keyword evidence="9" id="KW-0472">Membrane</keyword>
<comment type="subcellular location">
    <subcellularLocation>
        <location evidence="1">Secreted</location>
    </subcellularLocation>
</comment>
<feature type="domain" description="SRCR" evidence="10">
    <location>
        <begin position="933"/>
        <end position="1033"/>
    </location>
</feature>
<keyword evidence="9" id="KW-1133">Transmembrane helix</keyword>
<feature type="disulfide bond" evidence="7">
    <location>
        <begin position="153"/>
        <end position="214"/>
    </location>
</feature>
<feature type="compositionally biased region" description="Polar residues" evidence="8">
    <location>
        <begin position="2293"/>
        <end position="2304"/>
    </location>
</feature>
<dbReference type="PROSITE" id="PS00420">
    <property type="entry name" value="SRCR_1"/>
    <property type="match status" value="6"/>
</dbReference>
<feature type="disulfide bond" evidence="7">
    <location>
        <begin position="1660"/>
        <end position="1724"/>
    </location>
</feature>
<evidence type="ECO:0000256" key="8">
    <source>
        <dbReference type="SAM" id="MobiDB-lite"/>
    </source>
</evidence>
<feature type="transmembrane region" description="Helical" evidence="9">
    <location>
        <begin position="1198"/>
        <end position="1223"/>
    </location>
</feature>
<feature type="transmembrane region" description="Helical" evidence="9">
    <location>
        <begin position="1046"/>
        <end position="1072"/>
    </location>
</feature>
<feature type="domain" description="SRCR" evidence="10">
    <location>
        <begin position="428"/>
        <end position="474"/>
    </location>
</feature>
<feature type="disulfide bond" evidence="7">
    <location>
        <begin position="2103"/>
        <end position="2164"/>
    </location>
</feature>
<feature type="disulfide bond" evidence="7">
    <location>
        <begin position="2134"/>
        <end position="2144"/>
    </location>
</feature>
<feature type="disulfide bond" evidence="7">
    <location>
        <begin position="662"/>
        <end position="672"/>
    </location>
</feature>
<evidence type="ECO:0000256" key="3">
    <source>
        <dbReference type="ARBA" id="ARBA00022729"/>
    </source>
</evidence>
<feature type="region of interest" description="Disordered" evidence="8">
    <location>
        <begin position="1120"/>
        <end position="1148"/>
    </location>
</feature>
<feature type="disulfide bond" evidence="7">
    <location>
        <begin position="1002"/>
        <end position="1012"/>
    </location>
</feature>
<feature type="disulfide bond" evidence="7">
    <location>
        <begin position="631"/>
        <end position="692"/>
    </location>
</feature>
<feature type="domain" description="SRCR" evidence="10">
    <location>
        <begin position="115"/>
        <end position="215"/>
    </location>
</feature>
<evidence type="ECO:0000256" key="5">
    <source>
        <dbReference type="ARBA" id="ARBA00023157"/>
    </source>
</evidence>
<evidence type="ECO:0000313" key="11">
    <source>
        <dbReference type="EMBL" id="MXQ99278.1"/>
    </source>
</evidence>
<evidence type="ECO:0000256" key="1">
    <source>
        <dbReference type="ARBA" id="ARBA00004613"/>
    </source>
</evidence>
<comment type="caution">
    <text evidence="11">The sequence shown here is derived from an EMBL/GenBank/DDBJ whole genome shotgun (WGS) entry which is preliminary data.</text>
</comment>
<proteinExistence type="predicted"/>
<feature type="domain" description="SRCR" evidence="10">
    <location>
        <begin position="1263"/>
        <end position="1363"/>
    </location>
</feature>
<feature type="disulfide bond" evidence="7">
    <location>
        <begin position="853"/>
        <end position="914"/>
    </location>
</feature>
<evidence type="ECO:0000256" key="6">
    <source>
        <dbReference type="ARBA" id="ARBA00023180"/>
    </source>
</evidence>
<organism evidence="11 12">
    <name type="scientific">Bos mutus</name>
    <name type="common">wild yak</name>
    <dbReference type="NCBI Taxonomy" id="72004"/>
    <lineage>
        <taxon>Eukaryota</taxon>
        <taxon>Metazoa</taxon>
        <taxon>Chordata</taxon>
        <taxon>Craniata</taxon>
        <taxon>Vertebrata</taxon>
        <taxon>Euteleostomi</taxon>
        <taxon>Mammalia</taxon>
        <taxon>Eutheria</taxon>
        <taxon>Laurasiatheria</taxon>
        <taxon>Artiodactyla</taxon>
        <taxon>Ruminantia</taxon>
        <taxon>Pecora</taxon>
        <taxon>Bovidae</taxon>
        <taxon>Bovinae</taxon>
        <taxon>Bos</taxon>
    </lineage>
</organism>
<dbReference type="InterPro" id="IPR001190">
    <property type="entry name" value="SRCR"/>
</dbReference>
<feature type="domain" description="SRCR" evidence="10">
    <location>
        <begin position="1530"/>
        <end position="1630"/>
    </location>
</feature>
<feature type="domain" description="SRCR" evidence="10">
    <location>
        <begin position="1843"/>
        <end position="1943"/>
    </location>
</feature>
<feature type="disulfide bond" evidence="7">
    <location>
        <begin position="840"/>
        <end position="904"/>
    </location>
</feature>
<feature type="domain" description="SRCR" evidence="10">
    <location>
        <begin position="1368"/>
        <end position="1469"/>
    </location>
</feature>
<feature type="disulfide bond" evidence="7">
    <location>
        <begin position="1599"/>
        <end position="1609"/>
    </location>
</feature>
<feature type="disulfide bond" evidence="7">
    <location>
        <begin position="1301"/>
        <end position="1362"/>
    </location>
</feature>
<feature type="disulfide bond" evidence="7">
    <location>
        <begin position="1438"/>
        <end position="1448"/>
    </location>
</feature>
<accession>A0A6B0S956</accession>
<keyword evidence="12" id="KW-1185">Reference proteome</keyword>
<comment type="caution">
    <text evidence="7">Lacks conserved residue(s) required for the propagation of feature annotation.</text>
</comment>
<keyword evidence="3" id="KW-0732">Signal</keyword>
<keyword evidence="6" id="KW-0325">Glycoprotein</keyword>
<feature type="compositionally biased region" description="Acidic residues" evidence="8">
    <location>
        <begin position="2259"/>
        <end position="2268"/>
    </location>
</feature>
<dbReference type="InterPro" id="IPR036772">
    <property type="entry name" value="SRCR-like_dom_sf"/>
</dbReference>
<feature type="disulfide bond" evidence="7">
    <location>
        <begin position="528"/>
        <end position="589"/>
    </location>
</feature>
<feature type="domain" description="SRCR" evidence="10">
    <location>
        <begin position="2065"/>
        <end position="2165"/>
    </location>
</feature>
<feature type="domain" description="SRCR" evidence="10">
    <location>
        <begin position="1157"/>
        <end position="1260"/>
    </location>
</feature>
<feature type="disulfide bond" evidence="7">
    <location>
        <begin position="765"/>
        <end position="775"/>
    </location>
</feature>
<dbReference type="Proteomes" id="UP000322234">
    <property type="component" value="Unassembled WGS sequence"/>
</dbReference>
<evidence type="ECO:0000259" key="10">
    <source>
        <dbReference type="PROSITE" id="PS50287"/>
    </source>
</evidence>
<evidence type="ECO:0000313" key="12">
    <source>
        <dbReference type="Proteomes" id="UP000322234"/>
    </source>
</evidence>
<dbReference type="PRINTS" id="PR00258">
    <property type="entry name" value="SPERACTRCPTR"/>
</dbReference>
<feature type="disulfide bond" evidence="7">
    <location>
        <begin position="340"/>
        <end position="404"/>
    </location>
</feature>
<gene>
    <name evidence="11" type="ORF">E5288_WYG013443</name>
</gene>